<keyword evidence="3 11" id="KW-0548">Nucleotidyltransferase</keyword>
<keyword evidence="9 11" id="KW-0239">DNA-directed DNA polymerase</keyword>
<dbReference type="SUPFAM" id="SSF52540">
    <property type="entry name" value="P-loop containing nucleoside triphosphate hydrolases"/>
    <property type="match status" value="1"/>
</dbReference>
<dbReference type="SMART" id="SM00382">
    <property type="entry name" value="AAA"/>
    <property type="match status" value="1"/>
</dbReference>
<keyword evidence="15" id="KW-1185">Reference proteome</keyword>
<gene>
    <name evidence="11 14" type="primary">dnaX</name>
    <name evidence="14" type="ORF">GJG86_16345</name>
</gene>
<comment type="subunit">
    <text evidence="11">DNA polymerase III contains a core (composed of alpha, epsilon and theta chains) that associates with a tau subunit. This core dimerizes to form the POLIII' complex. PolIII' associates with the gamma complex (composed of gamma, delta, delta', psi and chi chains) and with the beta chain to form the complete DNA polymerase III complex.</text>
</comment>
<dbReference type="GO" id="GO:0009360">
    <property type="term" value="C:DNA polymerase III complex"/>
    <property type="evidence" value="ECO:0007669"/>
    <property type="project" value="InterPro"/>
</dbReference>
<evidence type="ECO:0000256" key="6">
    <source>
        <dbReference type="ARBA" id="ARBA00022741"/>
    </source>
</evidence>
<comment type="catalytic activity">
    <reaction evidence="10 11">
        <text>DNA(n) + a 2'-deoxyribonucleoside 5'-triphosphate = DNA(n+1) + diphosphate</text>
        <dbReference type="Rhea" id="RHEA:22508"/>
        <dbReference type="Rhea" id="RHEA-COMP:17339"/>
        <dbReference type="Rhea" id="RHEA-COMP:17340"/>
        <dbReference type="ChEBI" id="CHEBI:33019"/>
        <dbReference type="ChEBI" id="CHEBI:61560"/>
        <dbReference type="ChEBI" id="CHEBI:173112"/>
        <dbReference type="EC" id="2.7.7.7"/>
    </reaction>
</comment>
<sequence length="715" mass="74620">MAEALYRKYRPQIFEDVVGQEHIERTIKNAIEQDKVSHAYLFTGPRGTGKTTTARLLAKALLCEHGPTPEPDGTCDDCVMIANGEHPDVYELDAASRTGVENVREEIIGRVQFAPTRGRYKIYIIDEVHMLSTAAFNALLKTLEEPPSHVVFILATTDPQKVPETIHSRCQRFDFRRISAESIVSRLGAICVSEDVEFEGEALDLIAHRAEGGMRNALTSLEQLIAFGEGKVTMEVAERLLGSIDTNDLAEIVRAIGTRDVASCFRWTAEYVETGADLAQFTRDLAEHIRNMYVLSLAGADVALDVGETVRRELASELPLFGPDRLARLLGVLGDLSAELKTSTNPRLSFEIALTRMVRPDSDLTLEALAERIEALESGHSAVAHVTGGGAAAAVAPQVAVAAAPASQPAPAHGHVPAENHAATAGVAPTQSAPTPQVVPSSQGAGGALAQGAAPTAPAQPAPAAQVASPAAASGPASAPAGAPTDQLKASLQNPAALQRVWQAALATLKKNKAAYGVLFLNTKAVYDADKGTLIIEFPAENSFAFKAVQKPDVQEAVSVALTQACGESLHFAYAQGGAVATASASAAVPASAPRPAPAPRPQVQQTAPAPRPAPASAPAPAPRPAAVPDYDIPPYEDEVVPYDDGFVSSSPAPAPAAAPAPAPAAAPAPMPEPAPVDARSSATPTPADAKSPEELQAILAAGFGDGVRVEEVRE</sequence>
<evidence type="ECO:0000313" key="14">
    <source>
        <dbReference type="EMBL" id="MRX84048.1"/>
    </source>
</evidence>
<dbReference type="InterPro" id="IPR027417">
    <property type="entry name" value="P-loop_NTPase"/>
</dbReference>
<keyword evidence="5" id="KW-0479">Metal-binding</keyword>
<feature type="compositionally biased region" description="Pro residues" evidence="12">
    <location>
        <begin position="653"/>
        <end position="675"/>
    </location>
</feature>
<evidence type="ECO:0000256" key="7">
    <source>
        <dbReference type="ARBA" id="ARBA00022833"/>
    </source>
</evidence>
<feature type="compositionally biased region" description="Pro residues" evidence="12">
    <location>
        <begin position="610"/>
        <end position="626"/>
    </location>
</feature>
<dbReference type="NCBIfam" id="TIGR02397">
    <property type="entry name" value="dnaX_nterm"/>
    <property type="match status" value="1"/>
</dbReference>
<dbReference type="AlphaFoldDB" id="A0A6N7RTF7"/>
<dbReference type="PANTHER" id="PTHR11669:SF0">
    <property type="entry name" value="PROTEIN STICHEL-LIKE 2"/>
    <property type="match status" value="1"/>
</dbReference>
<evidence type="ECO:0000256" key="10">
    <source>
        <dbReference type="ARBA" id="ARBA00049244"/>
    </source>
</evidence>
<dbReference type="GO" id="GO:0046872">
    <property type="term" value="F:metal ion binding"/>
    <property type="evidence" value="ECO:0007669"/>
    <property type="project" value="UniProtKB-KW"/>
</dbReference>
<protein>
    <recommendedName>
        <fullName evidence="11">DNA polymerase III subunit gamma/tau</fullName>
        <ecNumber evidence="11">2.7.7.7</ecNumber>
    </recommendedName>
</protein>
<dbReference type="Proteomes" id="UP000438093">
    <property type="component" value="Unassembled WGS sequence"/>
</dbReference>
<evidence type="ECO:0000256" key="3">
    <source>
        <dbReference type="ARBA" id="ARBA00022695"/>
    </source>
</evidence>
<name>A0A6N7RTF7_9ACTN</name>
<evidence type="ECO:0000259" key="13">
    <source>
        <dbReference type="SMART" id="SM00382"/>
    </source>
</evidence>
<dbReference type="FunFam" id="1.10.8.60:FF:000013">
    <property type="entry name" value="DNA polymerase III subunit gamma/tau"/>
    <property type="match status" value="1"/>
</dbReference>
<keyword evidence="8 11" id="KW-0067">ATP-binding</keyword>
<accession>A0A6N7RTF7</accession>
<proteinExistence type="inferred from homology"/>
<evidence type="ECO:0000256" key="8">
    <source>
        <dbReference type="ARBA" id="ARBA00022840"/>
    </source>
</evidence>
<keyword evidence="4 11" id="KW-0235">DNA replication</keyword>
<dbReference type="InterPro" id="IPR022754">
    <property type="entry name" value="DNA_pol_III_gamma-3"/>
</dbReference>
<feature type="compositionally biased region" description="Low complexity" evidence="12">
    <location>
        <begin position="450"/>
        <end position="484"/>
    </location>
</feature>
<dbReference type="Gene3D" id="1.10.8.60">
    <property type="match status" value="1"/>
</dbReference>
<dbReference type="Gene3D" id="1.20.272.10">
    <property type="match status" value="1"/>
</dbReference>
<evidence type="ECO:0000256" key="2">
    <source>
        <dbReference type="ARBA" id="ARBA00022679"/>
    </source>
</evidence>
<comment type="caution">
    <text evidence="14">The sequence shown here is derived from an EMBL/GenBank/DDBJ whole genome shotgun (WGS) entry which is preliminary data.</text>
</comment>
<comment type="similarity">
    <text evidence="1 11">Belongs to the DnaX/STICHEL family.</text>
</comment>
<evidence type="ECO:0000256" key="11">
    <source>
        <dbReference type="RuleBase" id="RU364063"/>
    </source>
</evidence>
<evidence type="ECO:0000256" key="9">
    <source>
        <dbReference type="ARBA" id="ARBA00022932"/>
    </source>
</evidence>
<feature type="compositionally biased region" description="Polar residues" evidence="12">
    <location>
        <begin position="429"/>
        <end position="439"/>
    </location>
</feature>
<dbReference type="NCBIfam" id="NF004046">
    <property type="entry name" value="PRK05563.1"/>
    <property type="match status" value="1"/>
</dbReference>
<dbReference type="InterPro" id="IPR001270">
    <property type="entry name" value="ClpA/B"/>
</dbReference>
<dbReference type="SUPFAM" id="SSF48019">
    <property type="entry name" value="post-AAA+ oligomerization domain-like"/>
    <property type="match status" value="1"/>
</dbReference>
<feature type="region of interest" description="Disordered" evidence="12">
    <location>
        <begin position="428"/>
        <end position="487"/>
    </location>
</feature>
<dbReference type="InterPro" id="IPR012763">
    <property type="entry name" value="DNA_pol_III_sug/sutau_N"/>
</dbReference>
<dbReference type="InterPro" id="IPR003593">
    <property type="entry name" value="AAA+_ATPase"/>
</dbReference>
<dbReference type="EMBL" id="VTFY01000020">
    <property type="protein sequence ID" value="MRX84048.1"/>
    <property type="molecule type" value="Genomic_DNA"/>
</dbReference>
<reference evidence="15" key="1">
    <citation type="submission" date="2019-08" db="EMBL/GenBank/DDBJ databases">
        <title>Arthrobacter sp. nov., isolated from plateau pika and Tibetan wild ass.</title>
        <authorList>
            <person name="Ge Y."/>
        </authorList>
    </citation>
    <scope>NUCLEOTIDE SEQUENCE [LARGE SCALE GENOMIC DNA]</scope>
    <source>
        <strain evidence="15">HF-4214</strain>
    </source>
</reference>
<dbReference type="GO" id="GO:0003677">
    <property type="term" value="F:DNA binding"/>
    <property type="evidence" value="ECO:0007669"/>
    <property type="project" value="InterPro"/>
</dbReference>
<feature type="region of interest" description="Disordered" evidence="12">
    <location>
        <begin position="590"/>
        <end position="715"/>
    </location>
</feature>
<evidence type="ECO:0000256" key="1">
    <source>
        <dbReference type="ARBA" id="ARBA00006360"/>
    </source>
</evidence>
<dbReference type="PRINTS" id="PR00300">
    <property type="entry name" value="CLPPROTEASEA"/>
</dbReference>
<dbReference type="Gene3D" id="3.40.50.300">
    <property type="entry name" value="P-loop containing nucleotide triphosphate hydrolases"/>
    <property type="match status" value="1"/>
</dbReference>
<dbReference type="InterPro" id="IPR050238">
    <property type="entry name" value="DNA_Rep/Repair_Clamp_Loader"/>
</dbReference>
<feature type="domain" description="AAA+ ATPase" evidence="13">
    <location>
        <begin position="36"/>
        <end position="179"/>
    </location>
</feature>
<dbReference type="Pfam" id="PF22608">
    <property type="entry name" value="DNAX_ATPase_lid"/>
    <property type="match status" value="1"/>
</dbReference>
<keyword evidence="2 11" id="KW-0808">Transferase</keyword>
<evidence type="ECO:0000256" key="5">
    <source>
        <dbReference type="ARBA" id="ARBA00022723"/>
    </source>
</evidence>
<dbReference type="FunFam" id="3.40.50.300:FF:000014">
    <property type="entry name" value="DNA polymerase III subunit gamma/tau"/>
    <property type="match status" value="1"/>
</dbReference>
<dbReference type="Pfam" id="PF12169">
    <property type="entry name" value="DNA_pol3_gamma3"/>
    <property type="match status" value="1"/>
</dbReference>
<dbReference type="RefSeq" id="WP_154334906.1">
    <property type="nucleotide sequence ID" value="NZ_VTFY01000020.1"/>
</dbReference>
<evidence type="ECO:0000256" key="4">
    <source>
        <dbReference type="ARBA" id="ARBA00022705"/>
    </source>
</evidence>
<dbReference type="GO" id="GO:0005524">
    <property type="term" value="F:ATP binding"/>
    <property type="evidence" value="ECO:0007669"/>
    <property type="project" value="UniProtKB-KW"/>
</dbReference>
<keyword evidence="7" id="KW-0862">Zinc</keyword>
<comment type="function">
    <text evidence="11">DNA polymerase III is a complex, multichain enzyme responsible for most of the replicative synthesis in bacteria. This DNA polymerase also exhibits 3' to 5' exonuclease activity.</text>
</comment>
<organism evidence="14 15">
    <name type="scientific">Eggerthella guodeyinii</name>
    <dbReference type="NCBI Taxonomy" id="2690837"/>
    <lineage>
        <taxon>Bacteria</taxon>
        <taxon>Bacillati</taxon>
        <taxon>Actinomycetota</taxon>
        <taxon>Coriobacteriia</taxon>
        <taxon>Eggerthellales</taxon>
        <taxon>Eggerthellaceae</taxon>
        <taxon>Eggerthella</taxon>
    </lineage>
</organism>
<evidence type="ECO:0000313" key="15">
    <source>
        <dbReference type="Proteomes" id="UP000438093"/>
    </source>
</evidence>
<keyword evidence="6 11" id="KW-0547">Nucleotide-binding</keyword>
<dbReference type="EC" id="2.7.7.7" evidence="11"/>
<evidence type="ECO:0000256" key="12">
    <source>
        <dbReference type="SAM" id="MobiDB-lite"/>
    </source>
</evidence>
<dbReference type="InterPro" id="IPR045085">
    <property type="entry name" value="HLD_clamp_pol_III_gamma_tau"/>
</dbReference>
<dbReference type="Pfam" id="PF13177">
    <property type="entry name" value="DNA_pol3_delta2"/>
    <property type="match status" value="1"/>
</dbReference>
<dbReference type="GO" id="GO:0006261">
    <property type="term" value="P:DNA-templated DNA replication"/>
    <property type="evidence" value="ECO:0007669"/>
    <property type="project" value="TreeGrafter"/>
</dbReference>
<dbReference type="CDD" id="cd00009">
    <property type="entry name" value="AAA"/>
    <property type="match status" value="1"/>
</dbReference>
<dbReference type="InterPro" id="IPR008921">
    <property type="entry name" value="DNA_pol3_clamp-load_cplx_C"/>
</dbReference>
<dbReference type="CDD" id="cd18137">
    <property type="entry name" value="HLD_clamp_pol_III_gamma_tau"/>
    <property type="match status" value="1"/>
</dbReference>
<dbReference type="PANTHER" id="PTHR11669">
    <property type="entry name" value="REPLICATION FACTOR C / DNA POLYMERASE III GAMMA-TAU SUBUNIT"/>
    <property type="match status" value="1"/>
</dbReference>
<dbReference type="GO" id="GO:0003887">
    <property type="term" value="F:DNA-directed DNA polymerase activity"/>
    <property type="evidence" value="ECO:0007669"/>
    <property type="project" value="UniProtKB-KW"/>
</dbReference>